<comment type="caution">
    <text evidence="3">The sequence shown here is derived from an EMBL/GenBank/DDBJ whole genome shotgun (WGS) entry which is preliminary data.</text>
</comment>
<dbReference type="InterPro" id="IPR052994">
    <property type="entry name" value="Tiny_macrocysts_regulators"/>
</dbReference>
<feature type="region of interest" description="Disordered" evidence="1">
    <location>
        <begin position="2250"/>
        <end position="2359"/>
    </location>
</feature>
<keyword evidence="2" id="KW-0472">Membrane</keyword>
<keyword evidence="4" id="KW-1185">Reference proteome</keyword>
<feature type="region of interest" description="Disordered" evidence="1">
    <location>
        <begin position="490"/>
        <end position="515"/>
    </location>
</feature>
<feature type="transmembrane region" description="Helical" evidence="2">
    <location>
        <begin position="1322"/>
        <end position="1344"/>
    </location>
</feature>
<protein>
    <recommendedName>
        <fullName evidence="5">PAS domain-containing protein</fullName>
    </recommendedName>
</protein>
<dbReference type="SUPFAM" id="SSF55785">
    <property type="entry name" value="PYP-like sensor domain (PAS domain)"/>
    <property type="match status" value="1"/>
</dbReference>
<feature type="transmembrane region" description="Helical" evidence="2">
    <location>
        <begin position="250"/>
        <end position="272"/>
    </location>
</feature>
<feature type="transmembrane region" description="Helical" evidence="2">
    <location>
        <begin position="1593"/>
        <end position="1623"/>
    </location>
</feature>
<feature type="compositionally biased region" description="Basic residues" evidence="1">
    <location>
        <begin position="1790"/>
        <end position="1801"/>
    </location>
</feature>
<feature type="transmembrane region" description="Helical" evidence="2">
    <location>
        <begin position="183"/>
        <end position="206"/>
    </location>
</feature>
<keyword evidence="2" id="KW-0812">Transmembrane</keyword>
<feature type="transmembrane region" description="Helical" evidence="2">
    <location>
        <begin position="227"/>
        <end position="244"/>
    </location>
</feature>
<organism evidence="3 4">
    <name type="scientific">Cafeteria roenbergensis</name>
    <name type="common">Marine flagellate</name>
    <dbReference type="NCBI Taxonomy" id="33653"/>
    <lineage>
        <taxon>Eukaryota</taxon>
        <taxon>Sar</taxon>
        <taxon>Stramenopiles</taxon>
        <taxon>Bigyra</taxon>
        <taxon>Opalozoa</taxon>
        <taxon>Bicosoecida</taxon>
        <taxon>Cafeteriaceae</taxon>
        <taxon>Cafeteria</taxon>
    </lineage>
</organism>
<dbReference type="EMBL" id="VLTN01000001">
    <property type="protein sequence ID" value="KAA0157591.1"/>
    <property type="molecule type" value="Genomic_DNA"/>
</dbReference>
<accession>A0A5A8D0S9</accession>
<feature type="region of interest" description="Disordered" evidence="1">
    <location>
        <begin position="1024"/>
        <end position="1066"/>
    </location>
</feature>
<feature type="transmembrane region" description="Helical" evidence="2">
    <location>
        <begin position="309"/>
        <end position="329"/>
    </location>
</feature>
<feature type="transmembrane region" description="Helical" evidence="2">
    <location>
        <begin position="284"/>
        <end position="303"/>
    </location>
</feature>
<feature type="compositionally biased region" description="Low complexity" evidence="1">
    <location>
        <begin position="1230"/>
        <end position="1249"/>
    </location>
</feature>
<gene>
    <name evidence="3" type="ORF">FNF29_00167</name>
</gene>
<feature type="transmembrane region" description="Helical" evidence="2">
    <location>
        <begin position="143"/>
        <end position="163"/>
    </location>
</feature>
<feature type="compositionally biased region" description="Basic and acidic residues" evidence="1">
    <location>
        <begin position="490"/>
        <end position="502"/>
    </location>
</feature>
<feature type="region of interest" description="Disordered" evidence="1">
    <location>
        <begin position="1226"/>
        <end position="1251"/>
    </location>
</feature>
<dbReference type="Gene3D" id="3.30.450.20">
    <property type="entry name" value="PAS domain"/>
    <property type="match status" value="1"/>
</dbReference>
<evidence type="ECO:0000256" key="2">
    <source>
        <dbReference type="SAM" id="Phobius"/>
    </source>
</evidence>
<feature type="region of interest" description="Disordered" evidence="1">
    <location>
        <begin position="1781"/>
        <end position="1815"/>
    </location>
</feature>
<proteinExistence type="predicted"/>
<evidence type="ECO:0000313" key="3">
    <source>
        <dbReference type="EMBL" id="KAA0157591.1"/>
    </source>
</evidence>
<feature type="transmembrane region" description="Helical" evidence="2">
    <location>
        <begin position="99"/>
        <end position="123"/>
    </location>
</feature>
<feature type="region of interest" description="Disordered" evidence="1">
    <location>
        <begin position="2206"/>
        <end position="2226"/>
    </location>
</feature>
<evidence type="ECO:0008006" key="5">
    <source>
        <dbReference type="Google" id="ProtNLM"/>
    </source>
</evidence>
<feature type="region of interest" description="Disordered" evidence="1">
    <location>
        <begin position="1134"/>
        <end position="1159"/>
    </location>
</feature>
<name>A0A5A8D0S9_CAFRO</name>
<dbReference type="Proteomes" id="UP000323011">
    <property type="component" value="Unassembled WGS sequence"/>
</dbReference>
<sequence>MLASSAASAGRLERGLAKVKGVFLQLLTLSLEQEATTSVSAVVASELLSWAQLISMPLGVTMTLSKNLNSPTPWALRPLLTALAVVNPDEIRDLLGNTAYVVVLAMSIAWTLMFVALLVGCMWELSKQNPNVPPIALRTFSSIAQLSATVLFEPMVAILMQGLACNSQGGWYGGSGVMCYDMVHVSLAVVIVPLLPIFFASSLAVVSVYLDRNPTSSDLDARSHGRSDVVLMVCKLALTSMLIFGEQLPAWVQCLALLGAGLGWMAAFVGWVPFANSLMNAMHGGMATSFLWATGAACIVWVSNGTQDPGLLIVMGTIPAGVLGALLTFSRLRILATWPDPRKLTSMHSINLWVRERLRLAEAIHAAVTDGSSSMGGVYVGGLTISHPALNGAATSSAQSQNRDPTQDSLTGVAQSERIAESAQEGIACLEREFSGNGLAQVLAAGAHSAGTDDGADFRERKALTEARKCSGALDIEFFFFDNASSTKKETSRDKAARRGGEKVGPAPSTPASSRGLSAVDAVLFEQHKRNALRAQAECQSTYLELLEHVESGELDIGFVHSSLASRLERAVRSAKTEVESMLRINEHSVEALQLASAVFSSMVGDSRRAATLAHRAAVIRETTHKARSKRLDDMPVFAVCPPDEGVVPEESNACVTISIDASRLGEITEANATARSMFGAPLVGANVRCVVPPPIDDVHDLFLRLYAASGSSRLIGKTRYVVGVHAHGHIFPARLALYELPPTINDAKPRVMAAMQPVLSSQGFLVISDDPEDGFRVRTACAKTHEFFGSSHSDLEAFALEAGEVFPALVMGVRSAQAAAAQAHELGAFEAHRSALLASGPAPPRRARRTSMLGKGIAMHGTDATSRARRPVNALGSGRFLAGGAAAGVGLAPVAEEDGQGAAAAEGDGQGLARSQSHLALPTAPADGQAESTTPAKTTPLRRSSSMLVPQLGPVSQGGRAGADKASAASRMRAASDASLIMTPISGRGKDRMSFFRRAVIASSIIRLAIQRTELAAVRDHHLAAHPRSSPTAGKRASFSDGAGPESGLSQLMTHEPPKRVGRAGSVMSSKIGSVMTKSRLKPPPAPQDSTAALPSALRSALTTPFKCRMNAPPPSRFSTDVVSNADEVSSLGEDGLDFSGQGQGQVSGMSVADDDSTPSTQVRVRAFLLPRPPGAVNGGIVLAWSEVKLQRHMEGFGSKHSLAITDAGRWGKVKTAAKQQQVLSKWQGSKAGSRAASRAGSKAGSIGERPTLKSSVSLAVMQPAAARTTTNASEGGGRDGLHPSKRIVAKTGERIKNELMQTLQSMATRDSKGLQKARQLLLVSSLLLLLVGGGILAVFAFWRARALDNAIAVVELSSLVQAVSDAAHESGLLLGLFLASRAASAGMSSGVIAKTPVAELAAAAQAAGGAFDPEEHAQWPQVVNFSLVAQETKDLPELLHAVSTTSLAAVRIASPSMAAAFASATIVEIGSVPDHSTASVAEATVGTEPNALAGVDEMPAVSILDAVAAIVDASRAVRDALAEVPGLLQGEAAPAVLDASAGVSSAAAAALQTLANPAAFQAIQHNRTIARLIGASDSAFSVAIDAQDETVWFQFVGGVSVLGSLLLLTTLAAIAATRAVYFEETSILRLMYLLPAQLIVPLKGRAAAALADHRRRLQSFAAADKDKSGGLGLQEDEDEAGAAEDAAIDVGVDCDGDGMSEAEGSVLGSRPGSARGFTTASKSSHRHHDPILGQALASAATDGMTKSVRKAEARWQQALRDYVAERFSGRTSLAIRVATAVQSDDTRRRSRARTRRRGPPRPSAIRSQGKEKRNSSLEMFMPGLGMLVGEGVHVSDSWCLGGRASLMAMVPAILAIGWAVLATFVHWNALGALAEAAGRASVIARAHTSLTVANTACTRISATALSEDGRREVLSQASNSLAVVQAAARLLIFGGTIDLRSVAELGAGSATAFGIPASDLSSDLNQLMNTNLCPHISSSVFYGAIPETSCMAAQDGMLARGFVTSAARVKAACDASIDSAAYRTRLLAALEQDLPTLAQGGVPEYNVTATSQRLNQVLASAQGSTQVSMGLNQPWLLAALRAAMRMARTSAHAAVDDAAQMQATIAGIVVGTYAVLLVVGLLPRLRWLRRVIRASRLMLNVIPGEALLAVPVLGRAVKDLIRAEHIEALERSKHACCPRLMSCAREWGRRVRFILCCGICASATSSGSQMATPGPESAGSGASGYRMRVLSDDQRAVLKAAEGKSQGVAVSASAVSMQSSPVMNASEVDQERTLSKSSLPDLDRVKGRPPPPPSSGGSNRSNTRGSLGRPIPPAKPLRIPRDTGGAGSARSPLRREHSSTEAVDADSAGADLAPLLE</sequence>
<feature type="region of interest" description="Disordered" evidence="1">
    <location>
        <begin position="1702"/>
        <end position="1729"/>
    </location>
</feature>
<feature type="transmembrane region" description="Helical" evidence="2">
    <location>
        <begin position="2107"/>
        <end position="2127"/>
    </location>
</feature>
<feature type="compositionally biased region" description="Polar residues" evidence="1">
    <location>
        <begin position="931"/>
        <end position="949"/>
    </location>
</feature>
<feature type="compositionally biased region" description="Low complexity" evidence="1">
    <location>
        <begin position="2297"/>
        <end position="2311"/>
    </location>
</feature>
<dbReference type="InterPro" id="IPR035965">
    <property type="entry name" value="PAS-like_dom_sf"/>
</dbReference>
<dbReference type="PANTHER" id="PTHR31600:SF2">
    <property type="entry name" value="GAMETE ENRICHED GENE 10 PROTEIN-RELATED"/>
    <property type="match status" value="1"/>
</dbReference>
<dbReference type="PANTHER" id="PTHR31600">
    <property type="entry name" value="TINY MACROCYSTS PROTEIN B-RELATED"/>
    <property type="match status" value="1"/>
</dbReference>
<evidence type="ECO:0000313" key="4">
    <source>
        <dbReference type="Proteomes" id="UP000323011"/>
    </source>
</evidence>
<feature type="region of interest" description="Disordered" evidence="1">
    <location>
        <begin position="924"/>
        <end position="971"/>
    </location>
</feature>
<feature type="transmembrane region" description="Helical" evidence="2">
    <location>
        <begin position="1848"/>
        <end position="1869"/>
    </location>
</feature>
<reference evidence="3 4" key="1">
    <citation type="submission" date="2019-07" db="EMBL/GenBank/DDBJ databases">
        <title>Genomes of Cafeteria roenbergensis.</title>
        <authorList>
            <person name="Fischer M.G."/>
            <person name="Hackl T."/>
            <person name="Roman M."/>
        </authorList>
    </citation>
    <scope>NUCLEOTIDE SEQUENCE [LARGE SCALE GENOMIC DNA]</scope>
    <source>
        <strain evidence="3 4">BVI</strain>
    </source>
</reference>
<keyword evidence="2" id="KW-1133">Transmembrane helix</keyword>
<evidence type="ECO:0000256" key="1">
    <source>
        <dbReference type="SAM" id="MobiDB-lite"/>
    </source>
</evidence>